<dbReference type="Proteomes" id="UP001202328">
    <property type="component" value="Unassembled WGS sequence"/>
</dbReference>
<name>A0AAD4X7F3_9MAGN</name>
<dbReference type="AlphaFoldDB" id="A0AAD4X7F3"/>
<dbReference type="EMBL" id="JAJJMB010015736">
    <property type="protein sequence ID" value="KAI3852536.1"/>
    <property type="molecule type" value="Genomic_DNA"/>
</dbReference>
<reference evidence="1" key="1">
    <citation type="submission" date="2022-04" db="EMBL/GenBank/DDBJ databases">
        <title>A functionally conserved STORR gene fusion in Papaver species that diverged 16.8 million years ago.</title>
        <authorList>
            <person name="Catania T."/>
        </authorList>
    </citation>
    <scope>NUCLEOTIDE SEQUENCE</scope>
    <source>
        <strain evidence="1">S-188037</strain>
    </source>
</reference>
<keyword evidence="2" id="KW-1185">Reference proteome</keyword>
<organism evidence="1 2">
    <name type="scientific">Papaver atlanticum</name>
    <dbReference type="NCBI Taxonomy" id="357466"/>
    <lineage>
        <taxon>Eukaryota</taxon>
        <taxon>Viridiplantae</taxon>
        <taxon>Streptophyta</taxon>
        <taxon>Embryophyta</taxon>
        <taxon>Tracheophyta</taxon>
        <taxon>Spermatophyta</taxon>
        <taxon>Magnoliopsida</taxon>
        <taxon>Ranunculales</taxon>
        <taxon>Papaveraceae</taxon>
        <taxon>Papaveroideae</taxon>
        <taxon>Papaver</taxon>
    </lineage>
</organism>
<accession>A0AAD4X7F3</accession>
<sequence length="511" mass="57377">MLGNSIQQAKDLIESRQFIKALKFIKELESEYPSSTLVLVLKVLVYARTGHVEALSICLGAREKIFSDKSVLHDHSTTALLVYISVAQQQGKYDHAREILSMLGTTLLICEVDRLHMKGDMLLARSCDYADAMEILRQKSETCPEDWECFLSELGRLLEEDSQWCGAATDNQIHPPIVLACKLSQLSDEEFGTKLSEALNLKLANLPMEVDGCLDGKDYNWLDKAADEYFSRLGDDSKVTLQVSRKFEILQLINNLRGQDSLTPALQVEVQKFLAGVDERSGFILDEVSEYHGTSIALKTNRLIIVAADGKLTTRNNSKGLNLKADKVHGLDDMCVGICGSWKTLSNTVGVLKRRFRYVKNERAKRPTVSELADFSKEELSSCQGKSRIILGAFDQLEEGLYVPCISVADERKRIDVTQLFFCSGTGERFASRILSKGNVHMDMSLDEAICLVERALLYASLHDSCTGGWANIYVIEVGKPVRAITRERICTTLWRRHHSSLPEKHTRFTR</sequence>
<dbReference type="InterPro" id="IPR001353">
    <property type="entry name" value="Proteasome_sua/b"/>
</dbReference>
<protein>
    <submittedName>
        <fullName evidence="1">Uncharacterized protein</fullName>
    </submittedName>
</protein>
<evidence type="ECO:0000313" key="1">
    <source>
        <dbReference type="EMBL" id="KAI3852536.1"/>
    </source>
</evidence>
<comment type="caution">
    <text evidence="1">The sequence shown here is derived from an EMBL/GenBank/DDBJ whole genome shotgun (WGS) entry which is preliminary data.</text>
</comment>
<dbReference type="GO" id="GO:0005839">
    <property type="term" value="C:proteasome core complex"/>
    <property type="evidence" value="ECO:0007669"/>
    <property type="project" value="InterPro"/>
</dbReference>
<proteinExistence type="predicted"/>
<dbReference type="InterPro" id="IPR029055">
    <property type="entry name" value="Ntn_hydrolases_N"/>
</dbReference>
<dbReference type="GO" id="GO:0051603">
    <property type="term" value="P:proteolysis involved in protein catabolic process"/>
    <property type="evidence" value="ECO:0007669"/>
    <property type="project" value="InterPro"/>
</dbReference>
<dbReference type="Pfam" id="PF00227">
    <property type="entry name" value="Proteasome"/>
    <property type="match status" value="1"/>
</dbReference>
<gene>
    <name evidence="1" type="ORF">MKW98_028615</name>
</gene>
<dbReference type="Gene3D" id="3.60.20.10">
    <property type="entry name" value="Glutamine Phosphoribosylpyrophosphate, subunit 1, domain 1"/>
    <property type="match status" value="1"/>
</dbReference>
<dbReference type="SUPFAM" id="SSF56235">
    <property type="entry name" value="N-terminal nucleophile aminohydrolases (Ntn hydrolases)"/>
    <property type="match status" value="1"/>
</dbReference>
<evidence type="ECO:0000313" key="2">
    <source>
        <dbReference type="Proteomes" id="UP001202328"/>
    </source>
</evidence>